<proteinExistence type="predicted"/>
<dbReference type="Proteomes" id="UP000242474">
    <property type="component" value="Unassembled WGS sequence"/>
</dbReference>
<dbReference type="AlphaFoldDB" id="A0A2G5BL83"/>
<evidence type="ECO:0008006" key="4">
    <source>
        <dbReference type="Google" id="ProtNLM"/>
    </source>
</evidence>
<gene>
    <name evidence="2" type="ORF">COEREDRAFT_5358</name>
</gene>
<evidence type="ECO:0000256" key="1">
    <source>
        <dbReference type="SAM" id="Phobius"/>
    </source>
</evidence>
<keyword evidence="1" id="KW-0472">Membrane</keyword>
<reference evidence="2 3" key="1">
    <citation type="journal article" date="2015" name="Genome Biol. Evol.">
        <title>Phylogenomic analyses indicate that early fungi evolved digesting cell walls of algal ancestors of land plants.</title>
        <authorList>
            <person name="Chang Y."/>
            <person name="Wang S."/>
            <person name="Sekimoto S."/>
            <person name="Aerts A.L."/>
            <person name="Choi C."/>
            <person name="Clum A."/>
            <person name="LaButti K.M."/>
            <person name="Lindquist E.A."/>
            <person name="Yee Ngan C."/>
            <person name="Ohm R.A."/>
            <person name="Salamov A.A."/>
            <person name="Grigoriev I.V."/>
            <person name="Spatafora J.W."/>
            <person name="Berbee M.L."/>
        </authorList>
    </citation>
    <scope>NUCLEOTIDE SEQUENCE [LARGE SCALE GENOMIC DNA]</scope>
    <source>
        <strain evidence="2 3">NRRL 1564</strain>
    </source>
</reference>
<dbReference type="OrthoDB" id="47375at2759"/>
<protein>
    <recommendedName>
        <fullName evidence="4">Glycosyltransferase family 25 protein</fullName>
    </recommendedName>
</protein>
<organism evidence="2 3">
    <name type="scientific">Coemansia reversa (strain ATCC 12441 / NRRL 1564)</name>
    <dbReference type="NCBI Taxonomy" id="763665"/>
    <lineage>
        <taxon>Eukaryota</taxon>
        <taxon>Fungi</taxon>
        <taxon>Fungi incertae sedis</taxon>
        <taxon>Zoopagomycota</taxon>
        <taxon>Kickxellomycotina</taxon>
        <taxon>Kickxellomycetes</taxon>
        <taxon>Kickxellales</taxon>
        <taxon>Kickxellaceae</taxon>
        <taxon>Coemansia</taxon>
    </lineage>
</organism>
<keyword evidence="1" id="KW-0812">Transmembrane</keyword>
<dbReference type="EMBL" id="KZ303486">
    <property type="protein sequence ID" value="PIA19527.1"/>
    <property type="molecule type" value="Genomic_DNA"/>
</dbReference>
<sequence>MEMLKHPDDNEHLSSYELVARSLEDTIKYDNLSDPEKSRAHKNRVRQVDRRTWKQKLITKVRTVDMFWILTILSVGIFVLIALSLLYFRHTHLEIMHRFTFEALSRRRQHLGYDHIYVIERPVHEDATEHRERWKAAARRLEIDVEMWPVTAPKPLDPQEVMLYQRECWRPHLSLFRDMIAKGYKDALIIEDHVVFGPSPRLRIYGALMEIPADWDVLQLGPAANGTDSGHHDAIPINGAPLAYRRVDDGACNNLAYAISHTGATKIVKMIDTTAAHADFEHKMLDALDRIKLLLFRVSPSIFAWREAETAI</sequence>
<keyword evidence="3" id="KW-1185">Reference proteome</keyword>
<accession>A0A2G5BL83</accession>
<dbReference type="STRING" id="763665.A0A2G5BL83"/>
<evidence type="ECO:0000313" key="3">
    <source>
        <dbReference type="Proteomes" id="UP000242474"/>
    </source>
</evidence>
<evidence type="ECO:0000313" key="2">
    <source>
        <dbReference type="EMBL" id="PIA19527.1"/>
    </source>
</evidence>
<name>A0A2G5BL83_COERN</name>
<keyword evidence="1" id="KW-1133">Transmembrane helix</keyword>
<feature type="transmembrane region" description="Helical" evidence="1">
    <location>
        <begin position="66"/>
        <end position="88"/>
    </location>
</feature>